<evidence type="ECO:0000313" key="11">
    <source>
        <dbReference type="EMBL" id="MBC3889661.1"/>
    </source>
</evidence>
<accession>A0A923I0X1</accession>
<evidence type="ECO:0000256" key="7">
    <source>
        <dbReference type="ARBA" id="ARBA00022989"/>
    </source>
</evidence>
<dbReference type="PANTHER" id="PTHR32024:SF1">
    <property type="entry name" value="KTR SYSTEM POTASSIUM UPTAKE PROTEIN B"/>
    <property type="match status" value="1"/>
</dbReference>
<dbReference type="EMBL" id="WJBD01000022">
    <property type="protein sequence ID" value="MBC3889661.1"/>
    <property type="molecule type" value="Genomic_DNA"/>
</dbReference>
<gene>
    <name evidence="11" type="ORF">GH810_15230</name>
</gene>
<feature type="transmembrane region" description="Helical" evidence="10">
    <location>
        <begin position="236"/>
        <end position="255"/>
    </location>
</feature>
<reference evidence="11" key="2">
    <citation type="submission" date="2020-10" db="EMBL/GenBank/DDBJ databases">
        <title>Comparative genomics of the Acetobacterium genus.</title>
        <authorList>
            <person name="Marshall C."/>
            <person name="May H."/>
            <person name="Norman S."/>
        </authorList>
    </citation>
    <scope>NUCLEOTIDE SEQUENCE</scope>
    <source>
        <strain evidence="11">DER-2019</strain>
    </source>
</reference>
<organism evidence="11 12">
    <name type="scientific">Acetobacterium paludosum</name>
    <dbReference type="NCBI Taxonomy" id="52693"/>
    <lineage>
        <taxon>Bacteria</taxon>
        <taxon>Bacillati</taxon>
        <taxon>Bacillota</taxon>
        <taxon>Clostridia</taxon>
        <taxon>Eubacteriales</taxon>
        <taxon>Eubacteriaceae</taxon>
        <taxon>Acetobacterium</taxon>
    </lineage>
</organism>
<feature type="transmembrane region" description="Helical" evidence="10">
    <location>
        <begin position="388"/>
        <end position="408"/>
    </location>
</feature>
<keyword evidence="9 10" id="KW-0472">Membrane</keyword>
<dbReference type="AlphaFoldDB" id="A0A923I0X1"/>
<dbReference type="GO" id="GO:0015379">
    <property type="term" value="F:potassium:chloride symporter activity"/>
    <property type="evidence" value="ECO:0007669"/>
    <property type="project" value="InterPro"/>
</dbReference>
<evidence type="ECO:0000256" key="5">
    <source>
        <dbReference type="ARBA" id="ARBA00022692"/>
    </source>
</evidence>
<evidence type="ECO:0000256" key="8">
    <source>
        <dbReference type="ARBA" id="ARBA00023065"/>
    </source>
</evidence>
<evidence type="ECO:0000256" key="4">
    <source>
        <dbReference type="ARBA" id="ARBA00022538"/>
    </source>
</evidence>
<dbReference type="RefSeq" id="WP_148567101.1">
    <property type="nucleotide sequence ID" value="NZ_RXYA01000007.1"/>
</dbReference>
<comment type="caution">
    <text evidence="11">The sequence shown here is derived from an EMBL/GenBank/DDBJ whole genome shotgun (WGS) entry which is preliminary data.</text>
</comment>
<feature type="transmembrane region" description="Helical" evidence="10">
    <location>
        <begin position="198"/>
        <end position="224"/>
    </location>
</feature>
<keyword evidence="12" id="KW-1185">Reference proteome</keyword>
<evidence type="ECO:0000256" key="9">
    <source>
        <dbReference type="ARBA" id="ARBA00023136"/>
    </source>
</evidence>
<reference evidence="11" key="1">
    <citation type="submission" date="2019-10" db="EMBL/GenBank/DDBJ databases">
        <authorList>
            <person name="Ross D.E."/>
            <person name="Gulliver D."/>
        </authorList>
    </citation>
    <scope>NUCLEOTIDE SEQUENCE</scope>
    <source>
        <strain evidence="11">DER-2019</strain>
    </source>
</reference>
<keyword evidence="2" id="KW-0813">Transport</keyword>
<dbReference type="OrthoDB" id="9810952at2"/>
<feature type="transmembrane region" description="Helical" evidence="10">
    <location>
        <begin position="76"/>
        <end position="105"/>
    </location>
</feature>
<feature type="transmembrane region" description="Helical" evidence="10">
    <location>
        <begin position="51"/>
        <end position="70"/>
    </location>
</feature>
<keyword evidence="4" id="KW-0633">Potassium transport</keyword>
<protein>
    <submittedName>
        <fullName evidence="11">Trk family potassium uptake protein</fullName>
    </submittedName>
</protein>
<sequence>MVEKKRRSFKYFLGHRSPTEILICGFALLILCGACLLMLPISSRSGEGTAFINALFTATSSVCVTGLVVVDTGTYWSVFGQTVMCVLVEIGGLGFMSFATMFFVLAGKRITIKDRILIQSSVNMDSLSGIVKFVKYIFFSSIIIQTVGALLLALVFVPDFGLATGIGYSVFHSVTSFCNAGFDLMGDFKSFTGYADNYLLNIVICSLIVLGGLGFAVTSDLIYVRKFKKMSMHSKVVLVSTGFLLVFGFIFFFIFEFNNPKTMGDLSLHGKFLASLFQSVTPRTAGSNTIDIAGLTEPSIFLTILLMFIGASPGSTGGGVKTTTVAVLLMTVGSVLKGKKDVVAFKRTILGPVIRRSLSVLVIAVGLVFFMIFVLLCTEPGAPFDAVVFEVMSAFGTVGLTMGLTPHLSVAGKIAISLTMFIGRLGPLTIAYAISRSEKRSRENVGNIKLPEGNIMIG</sequence>
<dbReference type="InterPro" id="IPR003445">
    <property type="entry name" value="Cat_transpt"/>
</dbReference>
<evidence type="ECO:0000256" key="2">
    <source>
        <dbReference type="ARBA" id="ARBA00022448"/>
    </source>
</evidence>
<feature type="transmembrane region" description="Helical" evidence="10">
    <location>
        <begin position="20"/>
        <end position="39"/>
    </location>
</feature>
<feature type="transmembrane region" description="Helical" evidence="10">
    <location>
        <begin position="356"/>
        <end position="376"/>
    </location>
</feature>
<dbReference type="PANTHER" id="PTHR32024">
    <property type="entry name" value="TRK SYSTEM POTASSIUM UPTAKE PROTEIN TRKG-RELATED"/>
    <property type="match status" value="1"/>
</dbReference>
<proteinExistence type="predicted"/>
<feature type="transmembrane region" description="Helical" evidence="10">
    <location>
        <begin position="136"/>
        <end position="157"/>
    </location>
</feature>
<evidence type="ECO:0000256" key="6">
    <source>
        <dbReference type="ARBA" id="ARBA00022958"/>
    </source>
</evidence>
<keyword evidence="8" id="KW-0406">Ion transport</keyword>
<evidence type="ECO:0000256" key="3">
    <source>
        <dbReference type="ARBA" id="ARBA00022475"/>
    </source>
</evidence>
<comment type="subcellular location">
    <subcellularLocation>
        <location evidence="1">Cell membrane</location>
        <topology evidence="1">Multi-pass membrane protein</topology>
    </subcellularLocation>
</comment>
<keyword evidence="5 10" id="KW-0812">Transmembrane</keyword>
<keyword evidence="6" id="KW-0630">Potassium</keyword>
<evidence type="ECO:0000256" key="1">
    <source>
        <dbReference type="ARBA" id="ARBA00004651"/>
    </source>
</evidence>
<name>A0A923I0X1_9FIRM</name>
<dbReference type="GO" id="GO:0005886">
    <property type="term" value="C:plasma membrane"/>
    <property type="evidence" value="ECO:0007669"/>
    <property type="project" value="UniProtKB-SubCell"/>
</dbReference>
<dbReference type="NCBIfam" id="TIGR00933">
    <property type="entry name" value="2a38"/>
    <property type="match status" value="1"/>
</dbReference>
<evidence type="ECO:0000313" key="12">
    <source>
        <dbReference type="Proteomes" id="UP000616595"/>
    </source>
</evidence>
<dbReference type="Pfam" id="PF02386">
    <property type="entry name" value="TrkH"/>
    <property type="match status" value="1"/>
</dbReference>
<keyword evidence="3" id="KW-1003">Cell membrane</keyword>
<dbReference type="InterPro" id="IPR004772">
    <property type="entry name" value="TrkH"/>
</dbReference>
<dbReference type="Proteomes" id="UP000616595">
    <property type="component" value="Unassembled WGS sequence"/>
</dbReference>
<feature type="transmembrane region" description="Helical" evidence="10">
    <location>
        <begin position="318"/>
        <end position="336"/>
    </location>
</feature>
<evidence type="ECO:0000256" key="10">
    <source>
        <dbReference type="SAM" id="Phobius"/>
    </source>
</evidence>
<keyword evidence="7 10" id="KW-1133">Transmembrane helix</keyword>